<keyword evidence="2" id="KW-1185">Reference proteome</keyword>
<dbReference type="Proteomes" id="UP000536640">
    <property type="component" value="Unassembled WGS sequence"/>
</dbReference>
<proteinExistence type="predicted"/>
<protein>
    <submittedName>
        <fullName evidence="1">Putative transcriptional regulator</fullName>
    </submittedName>
</protein>
<name>A0A840R7R4_9GAMM</name>
<sequence length="125" mass="14185">MSRKFSQYDEHWKGVAHIRIPLAVLDSPAWRVLAFSDKALYADLRAKLRSTNNGNINATLSEMKHRGWSSSATLWKSLRNLERMGLIAQTRQGGIGGMSKICNLYRFTDLPVHDFPKQEPVNNSV</sequence>
<gene>
    <name evidence="1" type="ORF">HNQ57_003214</name>
</gene>
<dbReference type="RefSeq" id="WP_184464622.1">
    <property type="nucleotide sequence ID" value="NZ_JACHHW010000011.1"/>
</dbReference>
<organism evidence="1 2">
    <name type="scientific">Zhongshania antarctica</name>
    <dbReference type="NCBI Taxonomy" id="641702"/>
    <lineage>
        <taxon>Bacteria</taxon>
        <taxon>Pseudomonadati</taxon>
        <taxon>Pseudomonadota</taxon>
        <taxon>Gammaproteobacteria</taxon>
        <taxon>Cellvibrionales</taxon>
        <taxon>Spongiibacteraceae</taxon>
        <taxon>Zhongshania</taxon>
    </lineage>
</organism>
<reference evidence="1 2" key="1">
    <citation type="submission" date="2020-08" db="EMBL/GenBank/DDBJ databases">
        <title>Genomic Encyclopedia of Type Strains, Phase IV (KMG-IV): sequencing the most valuable type-strain genomes for metagenomic binning, comparative biology and taxonomic classification.</title>
        <authorList>
            <person name="Goeker M."/>
        </authorList>
    </citation>
    <scope>NUCLEOTIDE SEQUENCE [LARGE SCALE GENOMIC DNA]</scope>
    <source>
        <strain evidence="1 2">DSM 25701</strain>
    </source>
</reference>
<comment type="caution">
    <text evidence="1">The sequence shown here is derived from an EMBL/GenBank/DDBJ whole genome shotgun (WGS) entry which is preliminary data.</text>
</comment>
<evidence type="ECO:0000313" key="2">
    <source>
        <dbReference type="Proteomes" id="UP000536640"/>
    </source>
</evidence>
<evidence type="ECO:0000313" key="1">
    <source>
        <dbReference type="EMBL" id="MBB5188917.1"/>
    </source>
</evidence>
<dbReference type="AlphaFoldDB" id="A0A840R7R4"/>
<dbReference type="EMBL" id="JACHHW010000011">
    <property type="protein sequence ID" value="MBB5188917.1"/>
    <property type="molecule type" value="Genomic_DNA"/>
</dbReference>
<accession>A0A840R7R4</accession>